<accession>A0A916WZR1</accession>
<dbReference type="InterPro" id="IPR041479">
    <property type="entry name" value="TetR_CgmR_C"/>
</dbReference>
<reference evidence="4" key="2">
    <citation type="submission" date="2020-09" db="EMBL/GenBank/DDBJ databases">
        <authorList>
            <person name="Sun Q."/>
            <person name="Zhou Y."/>
        </authorList>
    </citation>
    <scope>NUCLEOTIDE SEQUENCE</scope>
    <source>
        <strain evidence="4">CGMCC 1.12426</strain>
    </source>
</reference>
<proteinExistence type="predicted"/>
<dbReference type="AlphaFoldDB" id="A0A916WZR1"/>
<evidence type="ECO:0000313" key="5">
    <source>
        <dbReference type="Proteomes" id="UP000605148"/>
    </source>
</evidence>
<comment type="caution">
    <text evidence="4">The sequence shown here is derived from an EMBL/GenBank/DDBJ whole genome shotgun (WGS) entry which is preliminary data.</text>
</comment>
<feature type="DNA-binding region" description="H-T-H motif" evidence="2">
    <location>
        <begin position="33"/>
        <end position="52"/>
    </location>
</feature>
<protein>
    <submittedName>
        <fullName evidence="4">TetR family transcriptional regulator</fullName>
    </submittedName>
</protein>
<sequence length="186" mass="20411">MEQGTGGTFSASQRAILEAALSIVCRSGGMNLTIDAVAAQSGFSKGGVLYNFKSKNLLICGMVRYLTHQFDAEVALARLRHQDTDSPTLSAMIDVTERWLNEQQTVSRAVLVTSVQTPSLIEPFVDLMQGYRTQIAAESADFTRAMVVLSALDGLHFCDAHGVSLMSQDERRAVLNWMRNLLKPKD</sequence>
<dbReference type="EMBL" id="BMFA01000003">
    <property type="protein sequence ID" value="GGB43293.1"/>
    <property type="molecule type" value="Genomic_DNA"/>
</dbReference>
<evidence type="ECO:0000256" key="1">
    <source>
        <dbReference type="ARBA" id="ARBA00023125"/>
    </source>
</evidence>
<keyword evidence="5" id="KW-1185">Reference proteome</keyword>
<evidence type="ECO:0000259" key="3">
    <source>
        <dbReference type="PROSITE" id="PS50977"/>
    </source>
</evidence>
<dbReference type="Proteomes" id="UP000605148">
    <property type="component" value="Unassembled WGS sequence"/>
</dbReference>
<feature type="domain" description="HTH tetR-type" evidence="3">
    <location>
        <begin position="10"/>
        <end position="70"/>
    </location>
</feature>
<gene>
    <name evidence="4" type="ORF">GCM10011316_14120</name>
</gene>
<evidence type="ECO:0000256" key="2">
    <source>
        <dbReference type="PROSITE-ProRule" id="PRU00335"/>
    </source>
</evidence>
<dbReference type="SUPFAM" id="SSF46689">
    <property type="entry name" value="Homeodomain-like"/>
    <property type="match status" value="1"/>
</dbReference>
<reference evidence="4" key="1">
    <citation type="journal article" date="2014" name="Int. J. Syst. Evol. Microbiol.">
        <title>Complete genome sequence of Corynebacterium casei LMG S-19264T (=DSM 44701T), isolated from a smear-ripened cheese.</title>
        <authorList>
            <consortium name="US DOE Joint Genome Institute (JGI-PGF)"/>
            <person name="Walter F."/>
            <person name="Albersmeier A."/>
            <person name="Kalinowski J."/>
            <person name="Ruckert C."/>
        </authorList>
    </citation>
    <scope>NUCLEOTIDE SEQUENCE</scope>
    <source>
        <strain evidence="4">CGMCC 1.12426</strain>
    </source>
</reference>
<dbReference type="InterPro" id="IPR001647">
    <property type="entry name" value="HTH_TetR"/>
</dbReference>
<dbReference type="GO" id="GO:0003677">
    <property type="term" value="F:DNA binding"/>
    <property type="evidence" value="ECO:0007669"/>
    <property type="project" value="UniProtKB-UniRule"/>
</dbReference>
<keyword evidence="1 2" id="KW-0238">DNA-binding</keyword>
<dbReference type="Pfam" id="PF17937">
    <property type="entry name" value="TetR_C_28"/>
    <property type="match status" value="1"/>
</dbReference>
<dbReference type="PROSITE" id="PS50977">
    <property type="entry name" value="HTH_TETR_2"/>
    <property type="match status" value="1"/>
</dbReference>
<name>A0A916WZR1_9HYPH</name>
<dbReference type="Gene3D" id="1.10.357.10">
    <property type="entry name" value="Tetracycline Repressor, domain 2"/>
    <property type="match status" value="1"/>
</dbReference>
<evidence type="ECO:0000313" key="4">
    <source>
        <dbReference type="EMBL" id="GGB43293.1"/>
    </source>
</evidence>
<dbReference type="InterPro" id="IPR009057">
    <property type="entry name" value="Homeodomain-like_sf"/>
</dbReference>
<organism evidence="4 5">
    <name type="scientific">Roseibium aquae</name>
    <dbReference type="NCBI Taxonomy" id="1323746"/>
    <lineage>
        <taxon>Bacteria</taxon>
        <taxon>Pseudomonadati</taxon>
        <taxon>Pseudomonadota</taxon>
        <taxon>Alphaproteobacteria</taxon>
        <taxon>Hyphomicrobiales</taxon>
        <taxon>Stappiaceae</taxon>
        <taxon>Roseibium</taxon>
    </lineage>
</organism>